<keyword evidence="2" id="KW-1185">Reference proteome</keyword>
<organism evidence="1 2">
    <name type="scientific">Pilibacter termitis</name>
    <dbReference type="NCBI Taxonomy" id="263852"/>
    <lineage>
        <taxon>Bacteria</taxon>
        <taxon>Bacillati</taxon>
        <taxon>Bacillota</taxon>
        <taxon>Bacilli</taxon>
        <taxon>Lactobacillales</taxon>
        <taxon>Enterococcaceae</taxon>
        <taxon>Pilibacter</taxon>
    </lineage>
</organism>
<name>A0A1T4N4J0_9ENTE</name>
<proteinExistence type="predicted"/>
<reference evidence="1 2" key="1">
    <citation type="submission" date="2017-02" db="EMBL/GenBank/DDBJ databases">
        <authorList>
            <person name="Peterson S.W."/>
        </authorList>
    </citation>
    <scope>NUCLEOTIDE SEQUENCE [LARGE SCALE GENOMIC DNA]</scope>
    <source>
        <strain evidence="1 2">ATCC BAA-1030</strain>
    </source>
</reference>
<accession>A0A1T4N4J0</accession>
<sequence length="76" mass="8878">MVVPEKIQTSVERLKEVATDKAQELKSNFTDQVEKIHELVQKDYSIFLSVEKDGVKRIVKTNRPTKRIIKWQSKGH</sequence>
<dbReference type="AlphaFoldDB" id="A0A1T4N4J0"/>
<dbReference type="EMBL" id="FUXI01000013">
    <property type="protein sequence ID" value="SJZ73987.1"/>
    <property type="molecule type" value="Genomic_DNA"/>
</dbReference>
<evidence type="ECO:0000313" key="1">
    <source>
        <dbReference type="EMBL" id="SJZ73987.1"/>
    </source>
</evidence>
<dbReference type="Proteomes" id="UP000190328">
    <property type="component" value="Unassembled WGS sequence"/>
</dbReference>
<gene>
    <name evidence="1" type="ORF">SAMN02745116_01296</name>
</gene>
<evidence type="ECO:0000313" key="2">
    <source>
        <dbReference type="Proteomes" id="UP000190328"/>
    </source>
</evidence>
<dbReference type="RefSeq" id="WP_078807233.1">
    <property type="nucleotide sequence ID" value="NZ_FUXI01000013.1"/>
</dbReference>
<protein>
    <submittedName>
        <fullName evidence="1">Uncharacterized protein</fullName>
    </submittedName>
</protein>